<proteinExistence type="predicted"/>
<keyword evidence="2" id="KW-0472">Membrane</keyword>
<feature type="transmembrane region" description="Helical" evidence="2">
    <location>
        <begin position="374"/>
        <end position="398"/>
    </location>
</feature>
<keyword evidence="2" id="KW-0812">Transmembrane</keyword>
<feature type="transmembrane region" description="Helical" evidence="2">
    <location>
        <begin position="251"/>
        <end position="278"/>
    </location>
</feature>
<evidence type="ECO:0000313" key="3">
    <source>
        <dbReference type="EMBL" id="QHU14820.1"/>
    </source>
</evidence>
<evidence type="ECO:0000256" key="1">
    <source>
        <dbReference type="SAM" id="MobiDB-lite"/>
    </source>
</evidence>
<feature type="region of interest" description="Disordered" evidence="1">
    <location>
        <begin position="29"/>
        <end position="70"/>
    </location>
</feature>
<feature type="transmembrane region" description="Helical" evidence="2">
    <location>
        <begin position="76"/>
        <end position="95"/>
    </location>
</feature>
<feature type="region of interest" description="Disordered" evidence="1">
    <location>
        <begin position="110"/>
        <end position="163"/>
    </location>
</feature>
<sequence length="405" mass="45617">MTTKTETSSGFSFQPDLFNKMYDDGKFAVKERNAKNEAEKRRAENKKRREEAEAAREAEKRKKEKNKPMSRKEKQIYTIIICVSALFCVPLSLYFSASLLNKLKKASGPNADLNVKLPADPESLPYKPKSRSQANATKASNDKSFSSAIDDSQKGGRRRKYQRGGNVIMNAANEAKGFTDSTKYGFPYNLAHNDNPILADFGQYFITYFSFVRGIGVKSMEVLNDSYFKNFDTETGKGSFSSNVGNKLMDWATIAFILPFLTFISTIITFASSTVGLFWSAINNQSIGMIPWLIFASCTFFFGGNWPSGWLVGGKDLYLLSNGSSDNLKTFATYLKRYIFWWLLIIFLIWGLAIWGFMGGGFGKKIKREFDYQIWIIAGFVTPMAVWLISLIGFASIFGHDSDKS</sequence>
<name>A0A6C0KDN3_9ZZZZ</name>
<keyword evidence="2" id="KW-1133">Transmembrane helix</keyword>
<dbReference type="EMBL" id="MN740847">
    <property type="protein sequence ID" value="QHU14820.1"/>
    <property type="molecule type" value="Genomic_DNA"/>
</dbReference>
<protein>
    <submittedName>
        <fullName evidence="3">Uncharacterized protein</fullName>
    </submittedName>
</protein>
<feature type="transmembrane region" description="Helical" evidence="2">
    <location>
        <begin position="290"/>
        <end position="312"/>
    </location>
</feature>
<feature type="transmembrane region" description="Helical" evidence="2">
    <location>
        <begin position="339"/>
        <end position="362"/>
    </location>
</feature>
<organism evidence="3">
    <name type="scientific">viral metagenome</name>
    <dbReference type="NCBI Taxonomy" id="1070528"/>
    <lineage>
        <taxon>unclassified sequences</taxon>
        <taxon>metagenomes</taxon>
        <taxon>organismal metagenomes</taxon>
    </lineage>
</organism>
<accession>A0A6C0KDN3</accession>
<evidence type="ECO:0000256" key="2">
    <source>
        <dbReference type="SAM" id="Phobius"/>
    </source>
</evidence>
<feature type="compositionally biased region" description="Polar residues" evidence="1">
    <location>
        <begin position="131"/>
        <end position="150"/>
    </location>
</feature>
<dbReference type="AlphaFoldDB" id="A0A6C0KDN3"/>
<reference evidence="3" key="1">
    <citation type="journal article" date="2020" name="Nature">
        <title>Giant virus diversity and host interactions through global metagenomics.</title>
        <authorList>
            <person name="Schulz F."/>
            <person name="Roux S."/>
            <person name="Paez-Espino D."/>
            <person name="Jungbluth S."/>
            <person name="Walsh D.A."/>
            <person name="Denef V.J."/>
            <person name="McMahon K.D."/>
            <person name="Konstantinidis K.T."/>
            <person name="Eloe-Fadrosh E.A."/>
            <person name="Kyrpides N.C."/>
            <person name="Woyke T."/>
        </authorList>
    </citation>
    <scope>NUCLEOTIDE SEQUENCE</scope>
    <source>
        <strain evidence="3">GVMAG-S-1102244-55</strain>
    </source>
</reference>